<reference evidence="1" key="1">
    <citation type="submission" date="2021-01" db="EMBL/GenBank/DDBJ databases">
        <title>Whole genome shotgun sequence of Actinoplanes rishiriensis NBRC 108556.</title>
        <authorList>
            <person name="Komaki H."/>
            <person name="Tamura T."/>
        </authorList>
    </citation>
    <scope>NUCLEOTIDE SEQUENCE</scope>
    <source>
        <strain evidence="1">NBRC 108556</strain>
    </source>
</reference>
<protein>
    <submittedName>
        <fullName evidence="1">Uncharacterized protein</fullName>
    </submittedName>
</protein>
<gene>
    <name evidence="1" type="ORF">Ari01nite_24280</name>
</gene>
<keyword evidence="2" id="KW-1185">Reference proteome</keyword>
<comment type="caution">
    <text evidence="1">The sequence shown here is derived from an EMBL/GenBank/DDBJ whole genome shotgun (WGS) entry which is preliminary data.</text>
</comment>
<dbReference type="EMBL" id="BOMV01000021">
    <property type="protein sequence ID" value="GIE94963.1"/>
    <property type="molecule type" value="Genomic_DNA"/>
</dbReference>
<sequence>MASGVGGVFGRTSGGITICDGDEADGSELVTGVDGLGAAVRSVGDGEQEPTDRASVNAAAAKPGLLVRTIHPRVPGYMNKYGITYFPDISLS</sequence>
<dbReference type="AlphaFoldDB" id="A0A919JUE3"/>
<organism evidence="1 2">
    <name type="scientific">Paractinoplanes rishiriensis</name>
    <dbReference type="NCBI Taxonomy" id="1050105"/>
    <lineage>
        <taxon>Bacteria</taxon>
        <taxon>Bacillati</taxon>
        <taxon>Actinomycetota</taxon>
        <taxon>Actinomycetes</taxon>
        <taxon>Micromonosporales</taxon>
        <taxon>Micromonosporaceae</taxon>
        <taxon>Paractinoplanes</taxon>
    </lineage>
</organism>
<proteinExistence type="predicted"/>
<name>A0A919JUE3_9ACTN</name>
<dbReference type="Proteomes" id="UP000636960">
    <property type="component" value="Unassembled WGS sequence"/>
</dbReference>
<accession>A0A919JUE3</accession>
<evidence type="ECO:0000313" key="2">
    <source>
        <dbReference type="Proteomes" id="UP000636960"/>
    </source>
</evidence>
<evidence type="ECO:0000313" key="1">
    <source>
        <dbReference type="EMBL" id="GIE94963.1"/>
    </source>
</evidence>